<reference evidence="1 2" key="1">
    <citation type="journal article" date="2024" name="BMC Genomics">
        <title>De novo assembly and annotation of Popillia japonica's genome with initial clues to its potential as an invasive pest.</title>
        <authorList>
            <person name="Cucini C."/>
            <person name="Boschi S."/>
            <person name="Funari R."/>
            <person name="Cardaioli E."/>
            <person name="Iannotti N."/>
            <person name="Marturano G."/>
            <person name="Paoli F."/>
            <person name="Bruttini M."/>
            <person name="Carapelli A."/>
            <person name="Frati F."/>
            <person name="Nardi F."/>
        </authorList>
    </citation>
    <scope>NUCLEOTIDE SEQUENCE [LARGE SCALE GENOMIC DNA]</scope>
    <source>
        <strain evidence="1">DMR45628</strain>
    </source>
</reference>
<keyword evidence="2" id="KW-1185">Reference proteome</keyword>
<sequence>MEETPNICGLTRSNCFIVQGEKLHPLNRLAKRSTNPLKLAKHCKRRLTPEKTSENVIDLRYNIHNFLRPTVSNLYSKNCHKLVISKICELTLITFVFSISV</sequence>
<comment type="caution">
    <text evidence="1">The sequence shown here is derived from an EMBL/GenBank/DDBJ whole genome shotgun (WGS) entry which is preliminary data.</text>
</comment>
<dbReference type="AlphaFoldDB" id="A0AAW1IWN8"/>
<dbReference type="Proteomes" id="UP001458880">
    <property type="component" value="Unassembled WGS sequence"/>
</dbReference>
<dbReference type="EMBL" id="JASPKY010000516">
    <property type="protein sequence ID" value="KAK9694335.1"/>
    <property type="molecule type" value="Genomic_DNA"/>
</dbReference>
<proteinExistence type="predicted"/>
<evidence type="ECO:0000313" key="2">
    <source>
        <dbReference type="Proteomes" id="UP001458880"/>
    </source>
</evidence>
<gene>
    <name evidence="1" type="ORF">QE152_g33619</name>
</gene>
<organism evidence="1 2">
    <name type="scientific">Popillia japonica</name>
    <name type="common">Japanese beetle</name>
    <dbReference type="NCBI Taxonomy" id="7064"/>
    <lineage>
        <taxon>Eukaryota</taxon>
        <taxon>Metazoa</taxon>
        <taxon>Ecdysozoa</taxon>
        <taxon>Arthropoda</taxon>
        <taxon>Hexapoda</taxon>
        <taxon>Insecta</taxon>
        <taxon>Pterygota</taxon>
        <taxon>Neoptera</taxon>
        <taxon>Endopterygota</taxon>
        <taxon>Coleoptera</taxon>
        <taxon>Polyphaga</taxon>
        <taxon>Scarabaeiformia</taxon>
        <taxon>Scarabaeidae</taxon>
        <taxon>Rutelinae</taxon>
        <taxon>Popillia</taxon>
    </lineage>
</organism>
<name>A0AAW1IWN8_POPJA</name>
<accession>A0AAW1IWN8</accession>
<evidence type="ECO:0000313" key="1">
    <source>
        <dbReference type="EMBL" id="KAK9694335.1"/>
    </source>
</evidence>
<protein>
    <submittedName>
        <fullName evidence="1">Uncharacterized protein</fullName>
    </submittedName>
</protein>